<keyword evidence="1" id="KW-1133">Transmembrane helix</keyword>
<name>A0A553WCK3_9SPHN</name>
<dbReference type="Pfam" id="PF14248">
    <property type="entry name" value="DUF4345"/>
    <property type="match status" value="1"/>
</dbReference>
<feature type="transmembrane region" description="Helical" evidence="1">
    <location>
        <begin position="81"/>
        <end position="102"/>
    </location>
</feature>
<feature type="transmembrane region" description="Helical" evidence="1">
    <location>
        <begin position="108"/>
        <end position="130"/>
    </location>
</feature>
<feature type="transmembrane region" description="Helical" evidence="1">
    <location>
        <begin position="53"/>
        <end position="69"/>
    </location>
</feature>
<dbReference type="EMBL" id="VKKU01000002">
    <property type="protein sequence ID" value="TSB02372.1"/>
    <property type="molecule type" value="Genomic_DNA"/>
</dbReference>
<keyword evidence="3" id="KW-1185">Reference proteome</keyword>
<keyword evidence="1" id="KW-0812">Transmembrane</keyword>
<evidence type="ECO:0000256" key="1">
    <source>
        <dbReference type="SAM" id="Phobius"/>
    </source>
</evidence>
<reference evidence="2 3" key="1">
    <citation type="submission" date="2019-07" db="EMBL/GenBank/DDBJ databases">
        <authorList>
            <person name="Park M."/>
        </authorList>
    </citation>
    <scope>NUCLEOTIDE SEQUENCE [LARGE SCALE GENOMIC DNA]</scope>
    <source>
        <strain evidence="2 3">KCTC32445</strain>
    </source>
</reference>
<organism evidence="2 3">
    <name type="scientific">Sphingorhabdus contaminans</name>
    <dbReference type="NCBI Taxonomy" id="1343899"/>
    <lineage>
        <taxon>Bacteria</taxon>
        <taxon>Pseudomonadati</taxon>
        <taxon>Pseudomonadota</taxon>
        <taxon>Alphaproteobacteria</taxon>
        <taxon>Sphingomonadales</taxon>
        <taxon>Sphingomonadaceae</taxon>
        <taxon>Sphingorhabdus</taxon>
    </lineage>
</organism>
<dbReference type="RefSeq" id="WP_143777590.1">
    <property type="nucleotide sequence ID" value="NZ_VKKU01000002.1"/>
</dbReference>
<sequence length="140" mass="14694">MKFIKIATILLSLIALLTGAMDVIVGVAGQANIGVGAAAAAPIDPILDSQVRFLGAVWFGLGAIQLVCLRDMHRFGGILQLCFVIVVLGGIGRAMSLLQVGYPTSGIGSTFITFALVIELAVVPLAWAMLRKMTLVGERK</sequence>
<proteinExistence type="predicted"/>
<gene>
    <name evidence="2" type="ORF">FOM92_14850</name>
</gene>
<keyword evidence="1" id="KW-0472">Membrane</keyword>
<dbReference type="Proteomes" id="UP000320160">
    <property type="component" value="Unassembled WGS sequence"/>
</dbReference>
<evidence type="ECO:0000313" key="2">
    <source>
        <dbReference type="EMBL" id="TSB02372.1"/>
    </source>
</evidence>
<dbReference type="OrthoDB" id="7510552at2"/>
<evidence type="ECO:0000313" key="3">
    <source>
        <dbReference type="Proteomes" id="UP000320160"/>
    </source>
</evidence>
<dbReference type="InterPro" id="IPR025597">
    <property type="entry name" value="DUF4345"/>
</dbReference>
<dbReference type="AlphaFoldDB" id="A0A553WCK3"/>
<protein>
    <submittedName>
        <fullName evidence="2">DUF4345 domain-containing protein</fullName>
    </submittedName>
</protein>
<accession>A0A553WCK3</accession>
<comment type="caution">
    <text evidence="2">The sequence shown here is derived from an EMBL/GenBank/DDBJ whole genome shotgun (WGS) entry which is preliminary data.</text>
</comment>